<name>J2Z9W2_9EURY</name>
<organism evidence="2 3">
    <name type="scientific">Halogranum salarium B-1</name>
    <dbReference type="NCBI Taxonomy" id="1210908"/>
    <lineage>
        <taxon>Archaea</taxon>
        <taxon>Methanobacteriati</taxon>
        <taxon>Methanobacteriota</taxon>
        <taxon>Stenosarchaea group</taxon>
        <taxon>Halobacteria</taxon>
        <taxon>Halobacteriales</taxon>
        <taxon>Haloferacaceae</taxon>
    </lineage>
</organism>
<gene>
    <name evidence="2" type="ORF">HSB1_41230</name>
</gene>
<protein>
    <submittedName>
        <fullName evidence="2">Uncharacterized protein</fullName>
    </submittedName>
</protein>
<dbReference type="AlphaFoldDB" id="J2Z9W2"/>
<evidence type="ECO:0000256" key="1">
    <source>
        <dbReference type="SAM" id="MobiDB-lite"/>
    </source>
</evidence>
<dbReference type="Proteomes" id="UP000007813">
    <property type="component" value="Unassembled WGS sequence"/>
</dbReference>
<dbReference type="EMBL" id="ALJD01000013">
    <property type="protein sequence ID" value="EJN57435.1"/>
    <property type="molecule type" value="Genomic_DNA"/>
</dbReference>
<evidence type="ECO:0000313" key="2">
    <source>
        <dbReference type="EMBL" id="EJN57435.1"/>
    </source>
</evidence>
<feature type="region of interest" description="Disordered" evidence="1">
    <location>
        <begin position="1"/>
        <end position="22"/>
    </location>
</feature>
<accession>J2Z9W2</accession>
<comment type="caution">
    <text evidence="2">The sequence shown here is derived from an EMBL/GenBank/DDBJ whole genome shotgun (WGS) entry which is preliminary data.</text>
</comment>
<proteinExistence type="predicted"/>
<evidence type="ECO:0000313" key="3">
    <source>
        <dbReference type="Proteomes" id="UP000007813"/>
    </source>
</evidence>
<sequence>MRRLGALGRDSHGPGVRPRLHSLDGRCTVDARLPVPGPTKSASPDDVSWWHAARIPWSALRSLTDLSRRPDFETV</sequence>
<reference evidence="2 3" key="1">
    <citation type="journal article" date="2012" name="J. Bacteriol.">
        <title>Draft Genome Sequence of the Extremely Halophilic Archaeon Halogranum salarium B-1T.</title>
        <authorList>
            <person name="Kim K.K."/>
            <person name="Lee K.C."/>
            <person name="Lee J.S."/>
        </authorList>
    </citation>
    <scope>NUCLEOTIDE SEQUENCE [LARGE SCALE GENOMIC DNA]</scope>
    <source>
        <strain evidence="2 3">B-1</strain>
    </source>
</reference>